<keyword evidence="1" id="KW-1133">Transmembrane helix</keyword>
<dbReference type="AlphaFoldDB" id="A0A317MZQ0"/>
<dbReference type="EMBL" id="QGTJ01000001">
    <property type="protein sequence ID" value="PWV65656.1"/>
    <property type="molecule type" value="Genomic_DNA"/>
</dbReference>
<feature type="transmembrane region" description="Helical" evidence="1">
    <location>
        <begin position="82"/>
        <end position="105"/>
    </location>
</feature>
<feature type="transmembrane region" description="Helical" evidence="1">
    <location>
        <begin position="49"/>
        <end position="70"/>
    </location>
</feature>
<protein>
    <submittedName>
        <fullName evidence="2">Methanobactin biosynthesis cassette protein MbnM</fullName>
    </submittedName>
</protein>
<accession>A0A317MZQ0</accession>
<sequence>MSVRELMRGFLPVLLSFASVHLILQTDLLVVARLGTLETAAWSVPQRLAVLDTVLLMALSAVSSVVVARARPAQRARVVRGVLTVALGVGVATALLGLTLYPWLARELVAEAAVGELAAAALLWFALAAPFRHLAAVALMALHALGEGPRIVRWKLTEVALNAGLDLLCVYALHAGFVGVFQSSGVVAALGCLWALQRLWRRLGPARAPRRAWLCGFLGQCRWELKRMASAQLSALAVMLLFANVGDPAQQLPRFAAYAAGTALGLLLFMPCLALLRFLAFRLGALPGGQALAAVQGLHRTLLPWTLAAAAALYLGGDWLGRTLYGLDGVWWSALVSLLALALPLRYLGALQRALLQAQRQFAAVTRVDTALSWGLGLPLVAAGLYLEQPWLTFAYLLLPELGVVLWLQCHIRRSRQAVPLPAC</sequence>
<feature type="transmembrane region" description="Helical" evidence="1">
    <location>
        <begin position="370"/>
        <end position="387"/>
    </location>
</feature>
<dbReference type="RefSeq" id="WP_110016655.1">
    <property type="nucleotide sequence ID" value="NZ_QGTJ01000001.1"/>
</dbReference>
<comment type="caution">
    <text evidence="2">The sequence shown here is derived from an EMBL/GenBank/DDBJ whole genome shotgun (WGS) entry which is preliminary data.</text>
</comment>
<dbReference type="Pfam" id="PF01554">
    <property type="entry name" value="MatE"/>
    <property type="match status" value="1"/>
</dbReference>
<organism evidence="2 3">
    <name type="scientific">Plasticicumulans acidivorans</name>
    <dbReference type="NCBI Taxonomy" id="886464"/>
    <lineage>
        <taxon>Bacteria</taxon>
        <taxon>Pseudomonadati</taxon>
        <taxon>Pseudomonadota</taxon>
        <taxon>Gammaproteobacteria</taxon>
        <taxon>Candidatus Competibacteraceae</taxon>
        <taxon>Plasticicumulans</taxon>
    </lineage>
</organism>
<feature type="transmembrane region" description="Helical" evidence="1">
    <location>
        <begin position="117"/>
        <end position="142"/>
    </location>
</feature>
<proteinExistence type="predicted"/>
<reference evidence="2 3" key="1">
    <citation type="submission" date="2018-05" db="EMBL/GenBank/DDBJ databases">
        <title>Genomic Encyclopedia of Type Strains, Phase IV (KMG-IV): sequencing the most valuable type-strain genomes for metagenomic binning, comparative biology and taxonomic classification.</title>
        <authorList>
            <person name="Goeker M."/>
        </authorList>
    </citation>
    <scope>NUCLEOTIDE SEQUENCE [LARGE SCALE GENOMIC DNA]</scope>
    <source>
        <strain evidence="2 3">DSM 23606</strain>
    </source>
</reference>
<dbReference type="GO" id="GO:0016020">
    <property type="term" value="C:membrane"/>
    <property type="evidence" value="ECO:0007669"/>
    <property type="project" value="InterPro"/>
</dbReference>
<keyword evidence="1" id="KW-0812">Transmembrane</keyword>
<evidence type="ECO:0000313" key="3">
    <source>
        <dbReference type="Proteomes" id="UP000246569"/>
    </source>
</evidence>
<dbReference type="NCBIfam" id="NF045578">
    <property type="entry name" value="export_MbnM"/>
    <property type="match status" value="1"/>
</dbReference>
<feature type="transmembrane region" description="Helical" evidence="1">
    <location>
        <begin position="393"/>
        <end position="410"/>
    </location>
</feature>
<dbReference type="GO" id="GO:0015297">
    <property type="term" value="F:antiporter activity"/>
    <property type="evidence" value="ECO:0007669"/>
    <property type="project" value="InterPro"/>
</dbReference>
<dbReference type="GO" id="GO:0042910">
    <property type="term" value="F:xenobiotic transmembrane transporter activity"/>
    <property type="evidence" value="ECO:0007669"/>
    <property type="project" value="InterPro"/>
</dbReference>
<dbReference type="InterPro" id="IPR054667">
    <property type="entry name" value="Export_MbnM"/>
</dbReference>
<evidence type="ECO:0000256" key="1">
    <source>
        <dbReference type="SAM" id="Phobius"/>
    </source>
</evidence>
<gene>
    <name evidence="2" type="ORF">C7443_101140</name>
</gene>
<feature type="transmembrane region" description="Helical" evidence="1">
    <location>
        <begin position="154"/>
        <end position="174"/>
    </location>
</feature>
<evidence type="ECO:0000313" key="2">
    <source>
        <dbReference type="EMBL" id="PWV65656.1"/>
    </source>
</evidence>
<dbReference type="Proteomes" id="UP000246569">
    <property type="component" value="Unassembled WGS sequence"/>
</dbReference>
<feature type="transmembrane region" description="Helical" evidence="1">
    <location>
        <begin position="257"/>
        <end position="280"/>
    </location>
</feature>
<dbReference type="InterPro" id="IPR002528">
    <property type="entry name" value="MATE_fam"/>
</dbReference>
<keyword evidence="3" id="KW-1185">Reference proteome</keyword>
<feature type="transmembrane region" description="Helical" evidence="1">
    <location>
        <begin position="301"/>
        <end position="317"/>
    </location>
</feature>
<keyword evidence="1" id="KW-0472">Membrane</keyword>
<feature type="transmembrane region" description="Helical" evidence="1">
    <location>
        <begin position="329"/>
        <end position="349"/>
    </location>
</feature>
<name>A0A317MZQ0_9GAMM</name>
<dbReference type="OrthoDB" id="8454298at2"/>